<feature type="transmembrane region" description="Helical" evidence="9">
    <location>
        <begin position="446"/>
        <end position="463"/>
    </location>
</feature>
<dbReference type="InterPro" id="IPR050360">
    <property type="entry name" value="MFS_Sugar_Transporters"/>
</dbReference>
<dbReference type="AlphaFoldDB" id="A0AAF0Y1G8"/>
<feature type="domain" description="Major facilitator superfamily (MFS) profile" evidence="10">
    <location>
        <begin position="53"/>
        <end position="498"/>
    </location>
</feature>
<dbReference type="GO" id="GO:0005351">
    <property type="term" value="F:carbohydrate:proton symporter activity"/>
    <property type="evidence" value="ECO:0007669"/>
    <property type="project" value="TreeGrafter"/>
</dbReference>
<dbReference type="PANTHER" id="PTHR48022">
    <property type="entry name" value="PLASTIDIC GLUCOSE TRANSPORTER 4"/>
    <property type="match status" value="1"/>
</dbReference>
<dbReference type="GO" id="GO:0016020">
    <property type="term" value="C:membrane"/>
    <property type="evidence" value="ECO:0007669"/>
    <property type="project" value="UniProtKB-SubCell"/>
</dbReference>
<keyword evidence="4 9" id="KW-0812">Transmembrane</keyword>
<dbReference type="EMBL" id="CP086715">
    <property type="protein sequence ID" value="WOO78250.1"/>
    <property type="molecule type" value="Genomic_DNA"/>
</dbReference>
<dbReference type="NCBIfam" id="TIGR00879">
    <property type="entry name" value="SP"/>
    <property type="match status" value="1"/>
</dbReference>
<dbReference type="InterPro" id="IPR020846">
    <property type="entry name" value="MFS_dom"/>
</dbReference>
<keyword evidence="12" id="KW-1185">Reference proteome</keyword>
<dbReference type="PROSITE" id="PS00216">
    <property type="entry name" value="SUGAR_TRANSPORT_1"/>
    <property type="match status" value="1"/>
</dbReference>
<evidence type="ECO:0000256" key="8">
    <source>
        <dbReference type="RuleBase" id="RU003346"/>
    </source>
</evidence>
<dbReference type="Proteomes" id="UP000827549">
    <property type="component" value="Chromosome 2"/>
</dbReference>
<evidence type="ECO:0000256" key="6">
    <source>
        <dbReference type="ARBA" id="ARBA00023136"/>
    </source>
</evidence>
<keyword evidence="6 9" id="KW-0472">Membrane</keyword>
<evidence type="ECO:0000259" key="10">
    <source>
        <dbReference type="PROSITE" id="PS50850"/>
    </source>
</evidence>
<evidence type="ECO:0000256" key="7">
    <source>
        <dbReference type="ARBA" id="ARBA00049119"/>
    </source>
</evidence>
<dbReference type="GeneID" id="87805054"/>
<feature type="transmembrane region" description="Helical" evidence="9">
    <location>
        <begin position="86"/>
        <end position="110"/>
    </location>
</feature>
<evidence type="ECO:0000256" key="9">
    <source>
        <dbReference type="SAM" id="Phobius"/>
    </source>
</evidence>
<proteinExistence type="inferred from homology"/>
<evidence type="ECO:0000256" key="4">
    <source>
        <dbReference type="ARBA" id="ARBA00022692"/>
    </source>
</evidence>
<accession>A0AAF0Y1G8</accession>
<comment type="catalytic activity">
    <reaction evidence="7">
        <text>myo-inositol(out) + H(+)(out) = myo-inositol(in) + H(+)(in)</text>
        <dbReference type="Rhea" id="RHEA:60364"/>
        <dbReference type="ChEBI" id="CHEBI:15378"/>
        <dbReference type="ChEBI" id="CHEBI:17268"/>
    </reaction>
</comment>
<feature type="transmembrane region" description="Helical" evidence="9">
    <location>
        <begin position="122"/>
        <end position="141"/>
    </location>
</feature>
<protein>
    <submittedName>
        <fullName evidence="11">Lactose permease</fullName>
    </submittedName>
</protein>
<comment type="subcellular location">
    <subcellularLocation>
        <location evidence="1">Membrane</location>
        <topology evidence="1">Multi-pass membrane protein</topology>
    </subcellularLocation>
</comment>
<name>A0AAF0Y1G8_9TREE</name>
<feature type="transmembrane region" description="Helical" evidence="9">
    <location>
        <begin position="306"/>
        <end position="328"/>
    </location>
</feature>
<feature type="transmembrane region" description="Helical" evidence="9">
    <location>
        <begin position="475"/>
        <end position="493"/>
    </location>
</feature>
<reference evidence="11" key="1">
    <citation type="submission" date="2023-10" db="EMBL/GenBank/DDBJ databases">
        <authorList>
            <person name="Noh H."/>
        </authorList>
    </citation>
    <scope>NUCLEOTIDE SEQUENCE</scope>
    <source>
        <strain evidence="11">DUCC4014</strain>
    </source>
</reference>
<dbReference type="InterPro" id="IPR005829">
    <property type="entry name" value="Sugar_transporter_CS"/>
</dbReference>
<evidence type="ECO:0000313" key="11">
    <source>
        <dbReference type="EMBL" id="WOO78250.1"/>
    </source>
</evidence>
<dbReference type="FunFam" id="1.20.1250.20:FF:000217">
    <property type="entry name" value="MFS lactose permease, putative"/>
    <property type="match status" value="1"/>
</dbReference>
<keyword evidence="3 8" id="KW-0813">Transport</keyword>
<dbReference type="InterPro" id="IPR005828">
    <property type="entry name" value="MFS_sugar_transport-like"/>
</dbReference>
<dbReference type="PROSITE" id="PS50850">
    <property type="entry name" value="MFS"/>
    <property type="match status" value="1"/>
</dbReference>
<dbReference type="InterPro" id="IPR036259">
    <property type="entry name" value="MFS_trans_sf"/>
</dbReference>
<gene>
    <name evidence="11" type="primary">LAC12_19</name>
    <name evidence="11" type="ORF">LOC62_02G001800</name>
</gene>
<organism evidence="11 12">
    <name type="scientific">Vanrija pseudolonga</name>
    <dbReference type="NCBI Taxonomy" id="143232"/>
    <lineage>
        <taxon>Eukaryota</taxon>
        <taxon>Fungi</taxon>
        <taxon>Dikarya</taxon>
        <taxon>Basidiomycota</taxon>
        <taxon>Agaricomycotina</taxon>
        <taxon>Tremellomycetes</taxon>
        <taxon>Trichosporonales</taxon>
        <taxon>Trichosporonaceae</taxon>
        <taxon>Vanrija</taxon>
    </lineage>
</organism>
<evidence type="ECO:0000313" key="12">
    <source>
        <dbReference type="Proteomes" id="UP000827549"/>
    </source>
</evidence>
<dbReference type="InterPro" id="IPR003663">
    <property type="entry name" value="Sugar/inositol_transpt"/>
</dbReference>
<feature type="transmembrane region" description="Helical" evidence="9">
    <location>
        <begin position="189"/>
        <end position="206"/>
    </location>
</feature>
<dbReference type="Pfam" id="PF00083">
    <property type="entry name" value="Sugar_tr"/>
    <property type="match status" value="1"/>
</dbReference>
<feature type="transmembrane region" description="Helical" evidence="9">
    <location>
        <begin position="411"/>
        <end position="434"/>
    </location>
</feature>
<feature type="transmembrane region" description="Helical" evidence="9">
    <location>
        <begin position="147"/>
        <end position="168"/>
    </location>
</feature>
<evidence type="ECO:0000256" key="3">
    <source>
        <dbReference type="ARBA" id="ARBA00022448"/>
    </source>
</evidence>
<evidence type="ECO:0000256" key="5">
    <source>
        <dbReference type="ARBA" id="ARBA00022989"/>
    </source>
</evidence>
<sequence>MGSPPDSYTPTDEKLADFKVDVSHHDNEHDIRHIMETSDIPRWSKSSIQLYVAIFCACCCAFANGYDGSLMTAIEAMPHFQKTFGVGTTGPIISVIFSMYTVGSMLFAPVGAVVSDRYGRRVCMAAGAATVILGMVVMAPSKHIAQFIVGRFILGAGIAMCVVAAPAYSMEIAPPQWRGRATGIYNCGWFGGSIPASLICFGTNYIDSNMSWRIPVILQAALALLVIILAPFIPESPRFLMAQGREEEAREFLIKYHGNGNPDSALVNFEIKEMKASIDLDGIDKRWWDYRPLFLSRGGRWRMSQVLMISIFGQFSGNGLGYFNTVIFSNIGVKSVPQQLGYNVLNQAISATCALTAATLTDRMPRRFILPLGTLLCAVFLGINSGLSAVLDNQTKKDSANISKAVGQGALAAYFLFNCIFSFTYTPLQGVVPVESLTTTMRAKGLALSGFMVSGIGFINLFAGPIGLHNLGYKYIYVFVGWDVFEAIMWYFFAVESCGRTLEELDWIYEQPNPVRASKDVAAGRKKIVVQDGGFTA</sequence>
<dbReference type="Gene3D" id="1.20.1250.20">
    <property type="entry name" value="MFS general substrate transporter like domains"/>
    <property type="match status" value="1"/>
</dbReference>
<feature type="transmembrane region" description="Helical" evidence="9">
    <location>
        <begin position="368"/>
        <end position="391"/>
    </location>
</feature>
<keyword evidence="5 9" id="KW-1133">Transmembrane helix</keyword>
<feature type="transmembrane region" description="Helical" evidence="9">
    <location>
        <begin position="212"/>
        <end position="233"/>
    </location>
</feature>
<feature type="transmembrane region" description="Helical" evidence="9">
    <location>
        <begin position="48"/>
        <end position="66"/>
    </location>
</feature>
<dbReference type="RefSeq" id="XP_062624282.1">
    <property type="nucleotide sequence ID" value="XM_062768298.1"/>
</dbReference>
<dbReference type="PANTHER" id="PTHR48022:SF36">
    <property type="entry name" value="LACTOSE PERMEASE, PUTATIVE (AFU_ORTHOLOGUE AFUA_1G17310)-RELATED"/>
    <property type="match status" value="1"/>
</dbReference>
<evidence type="ECO:0000256" key="2">
    <source>
        <dbReference type="ARBA" id="ARBA00010992"/>
    </source>
</evidence>
<dbReference type="SUPFAM" id="SSF103473">
    <property type="entry name" value="MFS general substrate transporter"/>
    <property type="match status" value="1"/>
</dbReference>
<comment type="similarity">
    <text evidence="2 8">Belongs to the major facilitator superfamily. Sugar transporter (TC 2.A.1.1) family.</text>
</comment>
<evidence type="ECO:0000256" key="1">
    <source>
        <dbReference type="ARBA" id="ARBA00004141"/>
    </source>
</evidence>